<evidence type="ECO:0000259" key="2">
    <source>
        <dbReference type="Pfam" id="PF02517"/>
    </source>
</evidence>
<keyword evidence="3" id="KW-0645">Protease</keyword>
<dbReference type="OrthoDB" id="9777755at2"/>
<dbReference type="InterPro" id="IPR003675">
    <property type="entry name" value="Rce1/LyrA-like_dom"/>
</dbReference>
<feature type="transmembrane region" description="Helical" evidence="1">
    <location>
        <begin position="12"/>
        <end position="29"/>
    </location>
</feature>
<dbReference type="GO" id="GO:0080120">
    <property type="term" value="P:CAAX-box protein maturation"/>
    <property type="evidence" value="ECO:0007669"/>
    <property type="project" value="UniProtKB-ARBA"/>
</dbReference>
<dbReference type="RefSeq" id="WP_149386330.1">
    <property type="nucleotide sequence ID" value="NZ_VTRU01000001.1"/>
</dbReference>
<organism evidence="3 4">
    <name type="scientific">Chryseobacterium panacisoli</name>
    <dbReference type="NCBI Taxonomy" id="1807141"/>
    <lineage>
        <taxon>Bacteria</taxon>
        <taxon>Pseudomonadati</taxon>
        <taxon>Bacteroidota</taxon>
        <taxon>Flavobacteriia</taxon>
        <taxon>Flavobacteriales</taxon>
        <taxon>Weeksellaceae</taxon>
        <taxon>Chryseobacterium group</taxon>
        <taxon>Chryseobacterium</taxon>
    </lineage>
</organism>
<dbReference type="EMBL" id="VTRU01000001">
    <property type="protein sequence ID" value="TZF99204.1"/>
    <property type="molecule type" value="Genomic_DNA"/>
</dbReference>
<proteinExistence type="predicted"/>
<evidence type="ECO:0000256" key="1">
    <source>
        <dbReference type="SAM" id="Phobius"/>
    </source>
</evidence>
<gene>
    <name evidence="3" type="ORF">FW781_04570</name>
</gene>
<protein>
    <submittedName>
        <fullName evidence="3">CPBP family intramembrane metalloprotease</fullName>
    </submittedName>
</protein>
<dbReference type="GO" id="GO:0004175">
    <property type="term" value="F:endopeptidase activity"/>
    <property type="evidence" value="ECO:0007669"/>
    <property type="project" value="UniProtKB-ARBA"/>
</dbReference>
<geneLocation type="plasmid" evidence="3">
    <name>unnamed1</name>
</geneLocation>
<dbReference type="GO" id="GO:0006508">
    <property type="term" value="P:proteolysis"/>
    <property type="evidence" value="ECO:0007669"/>
    <property type="project" value="UniProtKB-KW"/>
</dbReference>
<feature type="transmembrane region" description="Helical" evidence="1">
    <location>
        <begin position="122"/>
        <end position="145"/>
    </location>
</feature>
<accession>A0A5D9A0K8</accession>
<name>A0A5D9A0K8_9FLAO</name>
<keyword evidence="3" id="KW-0482">Metalloprotease</keyword>
<keyword evidence="3" id="KW-0614">Plasmid</keyword>
<feature type="transmembrane region" description="Helical" evidence="1">
    <location>
        <begin position="41"/>
        <end position="61"/>
    </location>
</feature>
<feature type="domain" description="CAAX prenyl protease 2/Lysostaphin resistance protein A-like" evidence="2">
    <location>
        <begin position="136"/>
        <end position="239"/>
    </location>
</feature>
<sequence>MQLKRTQNTVLLYLIFTLLFSLVVWILSLNAPNAGRIAGRMFGYGIMWCPALATLVTLKLTGRKITDLAWGLGKPKYLLESYLIPLFYSLVAYLIIWSAGWGDFYNNTFVTSTAHEFGWDALPHWLFIIIFFVMNAVIGMFASISTALGEEIGWRGLLVPELAKKMGYTGVSLTSGLIWGIWHYPLLIFGNYNNGTPAWYGLICFTVSITAASFIYTWYRMKSGSLWTGVLLHASHNLFIQSFFTPITEGNIRSPWYIDEFGAVVPIITILFAIYFWSRRKELEQVAD</sequence>
<feature type="transmembrane region" description="Helical" evidence="1">
    <location>
        <begin position="226"/>
        <end position="244"/>
    </location>
</feature>
<dbReference type="Proteomes" id="UP000323884">
    <property type="component" value="Unassembled WGS sequence"/>
</dbReference>
<dbReference type="PANTHER" id="PTHR35797:SF1">
    <property type="entry name" value="PROTEASE"/>
    <property type="match status" value="1"/>
</dbReference>
<feature type="transmembrane region" description="Helical" evidence="1">
    <location>
        <begin position="166"/>
        <end position="186"/>
    </location>
</feature>
<feature type="transmembrane region" description="Helical" evidence="1">
    <location>
        <begin position="256"/>
        <end position="277"/>
    </location>
</feature>
<feature type="transmembrane region" description="Helical" evidence="1">
    <location>
        <begin position="82"/>
        <end position="102"/>
    </location>
</feature>
<dbReference type="Pfam" id="PF02517">
    <property type="entry name" value="Rce1-like"/>
    <property type="match status" value="1"/>
</dbReference>
<comment type="caution">
    <text evidence="3">The sequence shown here is derived from an EMBL/GenBank/DDBJ whole genome shotgun (WGS) entry which is preliminary data.</text>
</comment>
<reference evidence="3 4" key="1">
    <citation type="submission" date="2019-08" db="EMBL/GenBank/DDBJ databases">
        <title>Draft genome sequence of Chryseobacterium sp. Gsoil 183.</title>
        <authorList>
            <person name="Im W.-T."/>
        </authorList>
    </citation>
    <scope>NUCLEOTIDE SEQUENCE [LARGE SCALE GENOMIC DNA]</scope>
    <source>
        <strain evidence="3 4">Gsoil 183</strain>
        <plasmid evidence="3">unnamed1</plasmid>
    </source>
</reference>
<evidence type="ECO:0000313" key="3">
    <source>
        <dbReference type="EMBL" id="TZF99204.1"/>
    </source>
</evidence>
<dbReference type="GO" id="GO:0008237">
    <property type="term" value="F:metallopeptidase activity"/>
    <property type="evidence" value="ECO:0007669"/>
    <property type="project" value="UniProtKB-KW"/>
</dbReference>
<keyword evidence="1" id="KW-0812">Transmembrane</keyword>
<keyword evidence="3" id="KW-0378">Hydrolase</keyword>
<dbReference type="PANTHER" id="PTHR35797">
    <property type="entry name" value="PROTEASE-RELATED"/>
    <property type="match status" value="1"/>
</dbReference>
<keyword evidence="1" id="KW-1133">Transmembrane helix</keyword>
<evidence type="ECO:0000313" key="4">
    <source>
        <dbReference type="Proteomes" id="UP000323884"/>
    </source>
</evidence>
<keyword evidence="1" id="KW-0472">Membrane</keyword>
<keyword evidence="4" id="KW-1185">Reference proteome</keyword>
<feature type="transmembrane region" description="Helical" evidence="1">
    <location>
        <begin position="198"/>
        <end position="219"/>
    </location>
</feature>
<dbReference type="AlphaFoldDB" id="A0A5D9A0K8"/>
<dbReference type="InterPro" id="IPR042150">
    <property type="entry name" value="MmRce1-like"/>
</dbReference>